<keyword evidence="3 6" id="KW-0812">Transmembrane</keyword>
<keyword evidence="5 6" id="KW-0472">Membrane</keyword>
<dbReference type="EMBL" id="SSOD01000003">
    <property type="protein sequence ID" value="THF63215.1"/>
    <property type="molecule type" value="Genomic_DNA"/>
</dbReference>
<evidence type="ECO:0000313" key="8">
    <source>
        <dbReference type="Proteomes" id="UP000307956"/>
    </source>
</evidence>
<feature type="transmembrane region" description="Helical" evidence="6">
    <location>
        <begin position="12"/>
        <end position="30"/>
    </location>
</feature>
<evidence type="ECO:0000256" key="5">
    <source>
        <dbReference type="ARBA" id="ARBA00023136"/>
    </source>
</evidence>
<dbReference type="Pfam" id="PF01594">
    <property type="entry name" value="AI-2E_transport"/>
    <property type="match status" value="1"/>
</dbReference>
<dbReference type="Proteomes" id="UP000307956">
    <property type="component" value="Unassembled WGS sequence"/>
</dbReference>
<gene>
    <name evidence="7" type="ORF">E6O51_03860</name>
</gene>
<protein>
    <submittedName>
        <fullName evidence="7">AI-2E family transporter</fullName>
    </submittedName>
</protein>
<dbReference type="RefSeq" id="WP_136383667.1">
    <property type="nucleotide sequence ID" value="NZ_SSOD01000003.1"/>
</dbReference>
<name>A0A4S4AVG0_9RHOO</name>
<evidence type="ECO:0000256" key="2">
    <source>
        <dbReference type="ARBA" id="ARBA00009773"/>
    </source>
</evidence>
<dbReference type="GO" id="GO:0055085">
    <property type="term" value="P:transmembrane transport"/>
    <property type="evidence" value="ECO:0007669"/>
    <property type="project" value="TreeGrafter"/>
</dbReference>
<evidence type="ECO:0000256" key="6">
    <source>
        <dbReference type="SAM" id="Phobius"/>
    </source>
</evidence>
<feature type="transmembrane region" description="Helical" evidence="6">
    <location>
        <begin position="153"/>
        <end position="174"/>
    </location>
</feature>
<feature type="transmembrane region" description="Helical" evidence="6">
    <location>
        <begin position="217"/>
        <end position="237"/>
    </location>
</feature>
<comment type="subcellular location">
    <subcellularLocation>
        <location evidence="1">Membrane</location>
        <topology evidence="1">Multi-pass membrane protein</topology>
    </subcellularLocation>
</comment>
<evidence type="ECO:0000256" key="1">
    <source>
        <dbReference type="ARBA" id="ARBA00004141"/>
    </source>
</evidence>
<reference evidence="7 8" key="1">
    <citation type="submission" date="2019-04" db="EMBL/GenBank/DDBJ databases">
        <title>Azoarcus rhizosphaerae sp. nov. isolated from rhizosphere of Ficus religiosa.</title>
        <authorList>
            <person name="Lin S.-Y."/>
            <person name="Hameed A."/>
            <person name="Hsu Y.-H."/>
            <person name="Young C.-C."/>
        </authorList>
    </citation>
    <scope>NUCLEOTIDE SEQUENCE [LARGE SCALE GENOMIC DNA]</scope>
    <source>
        <strain evidence="7 8">CC-YHH848</strain>
    </source>
</reference>
<comment type="caution">
    <text evidence="7">The sequence shown here is derived from an EMBL/GenBank/DDBJ whole genome shotgun (WGS) entry which is preliminary data.</text>
</comment>
<dbReference type="AlphaFoldDB" id="A0A4S4AVG0"/>
<dbReference type="GO" id="GO:0016020">
    <property type="term" value="C:membrane"/>
    <property type="evidence" value="ECO:0007669"/>
    <property type="project" value="UniProtKB-SubCell"/>
</dbReference>
<evidence type="ECO:0000256" key="4">
    <source>
        <dbReference type="ARBA" id="ARBA00022989"/>
    </source>
</evidence>
<feature type="transmembrane region" description="Helical" evidence="6">
    <location>
        <begin position="311"/>
        <end position="338"/>
    </location>
</feature>
<keyword evidence="4 6" id="KW-1133">Transmembrane helix</keyword>
<accession>A0A4S4AVG0</accession>
<dbReference type="PANTHER" id="PTHR21716:SF64">
    <property type="entry name" value="AI-2 TRANSPORT PROTEIN TQSA"/>
    <property type="match status" value="1"/>
</dbReference>
<dbReference type="InterPro" id="IPR002549">
    <property type="entry name" value="AI-2E-like"/>
</dbReference>
<dbReference type="PANTHER" id="PTHR21716">
    <property type="entry name" value="TRANSMEMBRANE PROTEIN"/>
    <property type="match status" value="1"/>
</dbReference>
<feature type="transmembrane region" description="Helical" evidence="6">
    <location>
        <begin position="62"/>
        <end position="87"/>
    </location>
</feature>
<comment type="similarity">
    <text evidence="2">Belongs to the autoinducer-2 exporter (AI-2E) (TC 2.A.86) family.</text>
</comment>
<evidence type="ECO:0000313" key="7">
    <source>
        <dbReference type="EMBL" id="THF63215.1"/>
    </source>
</evidence>
<proteinExistence type="inferred from homology"/>
<dbReference type="OrthoDB" id="5792512at2"/>
<feature type="transmembrane region" description="Helical" evidence="6">
    <location>
        <begin position="243"/>
        <end position="268"/>
    </location>
</feature>
<sequence>MTPARASESWQTLVWAGVGLALLGLFYLLSPILAPFAIAAVLAYICDPAVNWLVARRLPRPLAVLLVIAGIGLLLVLLVGILVPMVVSETSALVRRLPDLVDIFNQRTAPWLAERFNVEIQLDAAFLRELVREHGTNAQDALRVLFAHARSGGMALIGLAANLFLIPIVMFYLLQEWPRLLAELRNIVPRPWLERGMRIVRDIDSVLSEFLRGQLSVMLLLAVFYSVGLWLAGLRFALPVGVITGLLVFIPYVGFGGGLVLAIMAALLQGEGWTPLIGVAVVYSLGQLIESFILTPYIVGDRIGLHPLAVIFALMAFGQLFGFVGMLVALPVSAALLVGLRELRGAWLASRLYRGDTPDEGQA</sequence>
<feature type="transmembrane region" description="Helical" evidence="6">
    <location>
        <begin position="275"/>
        <end position="299"/>
    </location>
</feature>
<organism evidence="7 8">
    <name type="scientific">Pseudothauera rhizosphaerae</name>
    <dbReference type="NCBI Taxonomy" id="2565932"/>
    <lineage>
        <taxon>Bacteria</taxon>
        <taxon>Pseudomonadati</taxon>
        <taxon>Pseudomonadota</taxon>
        <taxon>Betaproteobacteria</taxon>
        <taxon>Rhodocyclales</taxon>
        <taxon>Zoogloeaceae</taxon>
        <taxon>Pseudothauera</taxon>
    </lineage>
</organism>
<evidence type="ECO:0000256" key="3">
    <source>
        <dbReference type="ARBA" id="ARBA00022692"/>
    </source>
</evidence>
<keyword evidence="8" id="KW-1185">Reference proteome</keyword>